<evidence type="ECO:0000256" key="4">
    <source>
        <dbReference type="ARBA" id="ARBA00023015"/>
    </source>
</evidence>
<evidence type="ECO:0000256" key="1">
    <source>
        <dbReference type="ARBA" id="ARBA00022723"/>
    </source>
</evidence>
<dbReference type="EMBL" id="KZ451923">
    <property type="protein sequence ID" value="PKA61901.1"/>
    <property type="molecule type" value="Genomic_DNA"/>
</dbReference>
<keyword evidence="1 9" id="KW-0479">Metal-binding</keyword>
<comment type="subcellular location">
    <subcellularLocation>
        <location evidence="8 9">Nucleus</location>
    </subcellularLocation>
</comment>
<keyword evidence="13" id="KW-1185">Reference proteome</keyword>
<keyword evidence="2 8" id="KW-0863">Zinc-finger</keyword>
<feature type="compositionally biased region" description="Low complexity" evidence="10">
    <location>
        <begin position="180"/>
        <end position="217"/>
    </location>
</feature>
<dbReference type="PANTHER" id="PTHR31992">
    <property type="entry name" value="DOF ZINC FINGER PROTEIN DOF1.4-RELATED"/>
    <property type="match status" value="1"/>
</dbReference>
<evidence type="ECO:0000256" key="6">
    <source>
        <dbReference type="ARBA" id="ARBA00023163"/>
    </source>
</evidence>
<dbReference type="GO" id="GO:0003677">
    <property type="term" value="F:DNA binding"/>
    <property type="evidence" value="ECO:0007669"/>
    <property type="project" value="UniProtKB-UniRule"/>
</dbReference>
<dbReference type="InterPro" id="IPR003851">
    <property type="entry name" value="Znf_Dof"/>
</dbReference>
<comment type="function">
    <text evidence="9">Transcription factor that binds specifically to a 5'-AA[AG]G-3' consensus core sequence.</text>
</comment>
<evidence type="ECO:0000256" key="7">
    <source>
        <dbReference type="ARBA" id="ARBA00023242"/>
    </source>
</evidence>
<dbReference type="Pfam" id="PF02701">
    <property type="entry name" value="Zn_ribbon_Dof"/>
    <property type="match status" value="1"/>
</dbReference>
<organism evidence="12 13">
    <name type="scientific">Apostasia shenzhenica</name>
    <dbReference type="NCBI Taxonomy" id="1088818"/>
    <lineage>
        <taxon>Eukaryota</taxon>
        <taxon>Viridiplantae</taxon>
        <taxon>Streptophyta</taxon>
        <taxon>Embryophyta</taxon>
        <taxon>Tracheophyta</taxon>
        <taxon>Spermatophyta</taxon>
        <taxon>Magnoliopsida</taxon>
        <taxon>Liliopsida</taxon>
        <taxon>Asparagales</taxon>
        <taxon>Orchidaceae</taxon>
        <taxon>Apostasioideae</taxon>
        <taxon>Apostasia</taxon>
    </lineage>
</organism>
<dbReference type="GO" id="GO:0003700">
    <property type="term" value="F:DNA-binding transcription factor activity"/>
    <property type="evidence" value="ECO:0007669"/>
    <property type="project" value="UniProtKB-UniRule"/>
</dbReference>
<dbReference type="PROSITE" id="PS01361">
    <property type="entry name" value="ZF_DOF_1"/>
    <property type="match status" value="1"/>
</dbReference>
<evidence type="ECO:0000259" key="11">
    <source>
        <dbReference type="PROSITE" id="PS50884"/>
    </source>
</evidence>
<dbReference type="AlphaFoldDB" id="A0A2I0B277"/>
<reference evidence="12 13" key="1">
    <citation type="journal article" date="2017" name="Nature">
        <title>The Apostasia genome and the evolution of orchids.</title>
        <authorList>
            <person name="Zhang G.Q."/>
            <person name="Liu K.W."/>
            <person name="Li Z."/>
            <person name="Lohaus R."/>
            <person name="Hsiao Y.Y."/>
            <person name="Niu S.C."/>
            <person name="Wang J.Y."/>
            <person name="Lin Y.C."/>
            <person name="Xu Q."/>
            <person name="Chen L.J."/>
            <person name="Yoshida K."/>
            <person name="Fujiwara S."/>
            <person name="Wang Z.W."/>
            <person name="Zhang Y.Q."/>
            <person name="Mitsuda N."/>
            <person name="Wang M."/>
            <person name="Liu G.H."/>
            <person name="Pecoraro L."/>
            <person name="Huang H.X."/>
            <person name="Xiao X.J."/>
            <person name="Lin M."/>
            <person name="Wu X.Y."/>
            <person name="Wu W.L."/>
            <person name="Chen Y.Y."/>
            <person name="Chang S.B."/>
            <person name="Sakamoto S."/>
            <person name="Ohme-Takagi M."/>
            <person name="Yagi M."/>
            <person name="Zeng S.J."/>
            <person name="Shen C.Y."/>
            <person name="Yeh C.M."/>
            <person name="Luo Y.B."/>
            <person name="Tsai W.C."/>
            <person name="Van de Peer Y."/>
            <person name="Liu Z.J."/>
        </authorList>
    </citation>
    <scope>NUCLEOTIDE SEQUENCE [LARGE SCALE GENOMIC DNA]</scope>
    <source>
        <strain evidence="13">cv. Shenzhen</strain>
        <tissue evidence="12">Stem</tissue>
    </source>
</reference>
<keyword evidence="3 9" id="KW-0862">Zinc</keyword>
<evidence type="ECO:0000256" key="2">
    <source>
        <dbReference type="ARBA" id="ARBA00022771"/>
    </source>
</evidence>
<keyword evidence="5 8" id="KW-0238">DNA-binding</keyword>
<name>A0A2I0B277_9ASPA</name>
<dbReference type="STRING" id="1088818.A0A2I0B277"/>
<protein>
    <recommendedName>
        <fullName evidence="9">Dof zinc finger protein</fullName>
    </recommendedName>
</protein>
<evidence type="ECO:0000256" key="8">
    <source>
        <dbReference type="PROSITE-ProRule" id="PRU00071"/>
    </source>
</evidence>
<dbReference type="InterPro" id="IPR045174">
    <property type="entry name" value="Dof"/>
</dbReference>
<evidence type="ECO:0000313" key="12">
    <source>
        <dbReference type="EMBL" id="PKA61901.1"/>
    </source>
</evidence>
<feature type="region of interest" description="Disordered" evidence="10">
    <location>
        <begin position="167"/>
        <end position="217"/>
    </location>
</feature>
<feature type="domain" description="Dof-type" evidence="11">
    <location>
        <begin position="123"/>
        <end position="177"/>
    </location>
</feature>
<evidence type="ECO:0000256" key="10">
    <source>
        <dbReference type="SAM" id="MobiDB-lite"/>
    </source>
</evidence>
<keyword evidence="6 9" id="KW-0804">Transcription</keyword>
<proteinExistence type="predicted"/>
<keyword evidence="7 8" id="KW-0539">Nucleus</keyword>
<dbReference type="PANTHER" id="PTHR31992:SF193">
    <property type="entry name" value="DOF ZINC FINGER PROTEIN DOF3.6"/>
    <property type="match status" value="1"/>
</dbReference>
<evidence type="ECO:0000256" key="5">
    <source>
        <dbReference type="ARBA" id="ARBA00023125"/>
    </source>
</evidence>
<evidence type="ECO:0000313" key="13">
    <source>
        <dbReference type="Proteomes" id="UP000236161"/>
    </source>
</evidence>
<sequence length="383" mass="39799">MASVSDFFMGSNPSLPPVLVERMHYLIVCVTPNNVAAHGRVVNPVALIGHTLSIDGQIWWNQMGSSTHIILQHTPTGGSGDVHLFNPPPPPPPPLAAAGAAVRPGSMAERARLTKIPQPEPSLKCPRCDSTNTKFCYFNNYSLSQPRHFCKTCRRYWTRGGALRSVPVGGGCRRNKRSKSSSSSSAAGSSTKSQHALAAAAASSPSSTATSASSSGMLPSAPLPFMPPPWHHLPDFGFCSIPMPPAQMDNAEFTLGGSSSGCCAAGLEPWRIQQFPFLGGIVASASTSAPALVPPGFYSFEGEGIGGADGAPGSYPGGDIAGKPAPVKAEVDASQSLNLPRQFLSVPRDEQQPYWSVTGAGPGGGWAGDFSGYVNPSSTGGIL</sequence>
<evidence type="ECO:0000256" key="9">
    <source>
        <dbReference type="RuleBase" id="RU369094"/>
    </source>
</evidence>
<accession>A0A2I0B277</accession>
<evidence type="ECO:0000256" key="3">
    <source>
        <dbReference type="ARBA" id="ARBA00022833"/>
    </source>
</evidence>
<gene>
    <name evidence="12" type="primary">DOF3.6</name>
    <name evidence="12" type="ORF">AXF42_Ash008733</name>
</gene>
<keyword evidence="4 9" id="KW-0805">Transcription regulation</keyword>
<dbReference type="GO" id="GO:0008270">
    <property type="term" value="F:zinc ion binding"/>
    <property type="evidence" value="ECO:0007669"/>
    <property type="project" value="UniProtKB-KW"/>
</dbReference>
<dbReference type="PROSITE" id="PS50884">
    <property type="entry name" value="ZF_DOF_2"/>
    <property type="match status" value="1"/>
</dbReference>
<dbReference type="GO" id="GO:0005634">
    <property type="term" value="C:nucleus"/>
    <property type="evidence" value="ECO:0007669"/>
    <property type="project" value="UniProtKB-SubCell"/>
</dbReference>
<dbReference type="OrthoDB" id="1927254at2759"/>
<dbReference type="Proteomes" id="UP000236161">
    <property type="component" value="Unassembled WGS sequence"/>
</dbReference>